<evidence type="ECO:0000313" key="8">
    <source>
        <dbReference type="Proteomes" id="UP001479436"/>
    </source>
</evidence>
<feature type="compositionally biased region" description="Polar residues" evidence="6">
    <location>
        <begin position="234"/>
        <end position="245"/>
    </location>
</feature>
<comment type="caution">
    <text evidence="7">The sequence shown here is derived from an EMBL/GenBank/DDBJ whole genome shotgun (WGS) entry which is preliminary data.</text>
</comment>
<feature type="compositionally biased region" description="Acidic residues" evidence="6">
    <location>
        <begin position="187"/>
        <end position="201"/>
    </location>
</feature>
<feature type="compositionally biased region" description="Basic residues" evidence="6">
    <location>
        <begin position="204"/>
        <end position="233"/>
    </location>
</feature>
<keyword evidence="4" id="KW-0175">Coiled coil</keyword>
<feature type="region of interest" description="Disordered" evidence="6">
    <location>
        <begin position="187"/>
        <end position="274"/>
    </location>
</feature>
<evidence type="ECO:0000256" key="2">
    <source>
        <dbReference type="ARBA" id="ARBA00007336"/>
    </source>
</evidence>
<evidence type="ECO:0000313" key="7">
    <source>
        <dbReference type="EMBL" id="KAK9687527.1"/>
    </source>
</evidence>
<comment type="similarity">
    <text evidence="2">Belongs to the EBP2 family.</text>
</comment>
<evidence type="ECO:0000256" key="4">
    <source>
        <dbReference type="ARBA" id="ARBA00023054"/>
    </source>
</evidence>
<sequence>MSDISDSEIPEAIPMEELSDAELSFDEDTIPEQRLTVNNKEGLNEALEEIKLDLPWIETQAITSSEPLVVEDVSNDLKRELAFYNQALEAAKEARTRITDAGIPFTRPDDYFAEMVKSDEHMQRVRQRLLDESQSIKASEEARKQRDLKKFGKKVQVEKIKERQMQKTQELEKIKAVKRKLKDGEMKDDEFDIAISDDDEASITKKKSKMPGKNMKRDKKNAKFGFGGRKRNSKSNTAESTNDDSGFSAKKMKQGFKSGKPQRLGKSRRQNSRK</sequence>
<proteinExistence type="inferred from homology"/>
<evidence type="ECO:0000256" key="3">
    <source>
        <dbReference type="ARBA" id="ARBA00022517"/>
    </source>
</evidence>
<evidence type="ECO:0000256" key="6">
    <source>
        <dbReference type="SAM" id="MobiDB-lite"/>
    </source>
</evidence>
<dbReference type="PANTHER" id="PTHR13028:SF0">
    <property type="entry name" value="RRNA-PROCESSING PROTEIN EBP2-RELATED"/>
    <property type="match status" value="1"/>
</dbReference>
<feature type="compositionally biased region" description="Basic residues" evidence="6">
    <location>
        <begin position="263"/>
        <end position="274"/>
    </location>
</feature>
<dbReference type="EMBL" id="JASJQH010008640">
    <property type="protein sequence ID" value="KAK9687527.1"/>
    <property type="molecule type" value="Genomic_DNA"/>
</dbReference>
<dbReference type="InterPro" id="IPR008610">
    <property type="entry name" value="Ebp2"/>
</dbReference>
<evidence type="ECO:0000256" key="1">
    <source>
        <dbReference type="ARBA" id="ARBA00004604"/>
    </source>
</evidence>
<dbReference type="Pfam" id="PF05890">
    <property type="entry name" value="Ebp2"/>
    <property type="match status" value="1"/>
</dbReference>
<accession>A0ABR2VP77</accession>
<comment type="subcellular location">
    <subcellularLocation>
        <location evidence="1">Nucleus</location>
        <location evidence="1">Nucleolus</location>
    </subcellularLocation>
</comment>
<evidence type="ECO:0000256" key="5">
    <source>
        <dbReference type="ARBA" id="ARBA00023242"/>
    </source>
</evidence>
<dbReference type="PANTHER" id="PTHR13028">
    <property type="entry name" value="RRNA PROCESSING PROTEIN EBNA1-BINDING PROTEIN-RELATED"/>
    <property type="match status" value="1"/>
</dbReference>
<name>A0ABR2VP77_9FUNG</name>
<protein>
    <submittedName>
        <fullName evidence="7">rRNA-processing protein EBP2</fullName>
    </submittedName>
</protein>
<keyword evidence="8" id="KW-1185">Reference proteome</keyword>
<dbReference type="Proteomes" id="UP001479436">
    <property type="component" value="Unassembled WGS sequence"/>
</dbReference>
<organism evidence="7 8">
    <name type="scientific">Basidiobolus ranarum</name>
    <dbReference type="NCBI Taxonomy" id="34480"/>
    <lineage>
        <taxon>Eukaryota</taxon>
        <taxon>Fungi</taxon>
        <taxon>Fungi incertae sedis</taxon>
        <taxon>Zoopagomycota</taxon>
        <taxon>Entomophthoromycotina</taxon>
        <taxon>Basidiobolomycetes</taxon>
        <taxon>Basidiobolales</taxon>
        <taxon>Basidiobolaceae</taxon>
        <taxon>Basidiobolus</taxon>
    </lineage>
</organism>
<keyword evidence="3" id="KW-0690">Ribosome biogenesis</keyword>
<gene>
    <name evidence="7" type="primary">ebp2</name>
    <name evidence="7" type="ORF">K7432_014756</name>
</gene>
<reference evidence="7 8" key="1">
    <citation type="submission" date="2023-04" db="EMBL/GenBank/DDBJ databases">
        <title>Genome of Basidiobolus ranarum AG-B5.</title>
        <authorList>
            <person name="Stajich J.E."/>
            <person name="Carter-House D."/>
            <person name="Gryganskyi A."/>
        </authorList>
    </citation>
    <scope>NUCLEOTIDE SEQUENCE [LARGE SCALE GENOMIC DNA]</scope>
    <source>
        <strain evidence="7 8">AG-B5</strain>
    </source>
</reference>
<keyword evidence="5" id="KW-0539">Nucleus</keyword>